<dbReference type="GO" id="GO:0016787">
    <property type="term" value="F:hydrolase activity"/>
    <property type="evidence" value="ECO:0007669"/>
    <property type="project" value="UniProtKB-KW"/>
</dbReference>
<accession>A0A5C8UMA2</accession>
<name>A0A5C8UMA2_9MICO</name>
<organism evidence="6 7">
    <name type="scientific">Lacisediminihabitans profunda</name>
    <dbReference type="NCBI Taxonomy" id="2594790"/>
    <lineage>
        <taxon>Bacteria</taxon>
        <taxon>Bacillati</taxon>
        <taxon>Actinomycetota</taxon>
        <taxon>Actinomycetes</taxon>
        <taxon>Micrococcales</taxon>
        <taxon>Microbacteriaceae</taxon>
        <taxon>Lacisediminihabitans</taxon>
    </lineage>
</organism>
<evidence type="ECO:0000313" key="7">
    <source>
        <dbReference type="Proteomes" id="UP000321379"/>
    </source>
</evidence>
<dbReference type="InterPro" id="IPR036866">
    <property type="entry name" value="RibonucZ/Hydroxyglut_hydro"/>
</dbReference>
<dbReference type="AlphaFoldDB" id="A0A5C8UMA2"/>
<keyword evidence="4" id="KW-0862">Zinc</keyword>
<feature type="domain" description="Metallo-beta-lactamase" evidence="5">
    <location>
        <begin position="65"/>
        <end position="279"/>
    </location>
</feature>
<sequence>MNATPPTERPVPYARFRHGRFECTVVSDGVLEMGPARVNFPTASPAEIDELLTTNYLPTENVRLNENILVINTGDKLVQFDSGVGVDPALGRGFFGPKTGQALLNLRAAGIDPADIDIVAITHTHPDHVWGLVDADGVPVYPNATIVVSREDFDYWTDLSRVETAPNEHMKDHFRGAHKNLMPYAEQGRIQWAADGDEIVPGITVLATPGHSPGHVVYLIESDGETMVCWGDLCHHQVLLLQRPDWGFQFDYEQPAATAQRWRVYDIVERNRYAVLAYHFPFPGLGHLKKDGTGYAWLPSELERELPVETKAQVGA</sequence>
<dbReference type="Proteomes" id="UP000321379">
    <property type="component" value="Unassembled WGS sequence"/>
</dbReference>
<dbReference type="SUPFAM" id="SSF56281">
    <property type="entry name" value="Metallo-hydrolase/oxidoreductase"/>
    <property type="match status" value="1"/>
</dbReference>
<dbReference type="InterPro" id="IPR051013">
    <property type="entry name" value="MBL_superfamily_lactonases"/>
</dbReference>
<protein>
    <submittedName>
        <fullName evidence="6">MBL fold metallo-hydrolase</fullName>
    </submittedName>
</protein>
<evidence type="ECO:0000313" key="6">
    <source>
        <dbReference type="EMBL" id="TXN29463.1"/>
    </source>
</evidence>
<evidence type="ECO:0000256" key="1">
    <source>
        <dbReference type="ARBA" id="ARBA00007749"/>
    </source>
</evidence>
<dbReference type="RefSeq" id="WP_147784479.1">
    <property type="nucleotide sequence ID" value="NZ_VRMG01000009.1"/>
</dbReference>
<keyword evidence="3 6" id="KW-0378">Hydrolase</keyword>
<proteinExistence type="inferred from homology"/>
<comment type="similarity">
    <text evidence="1">Belongs to the metallo-beta-lactamase superfamily.</text>
</comment>
<keyword evidence="2" id="KW-0479">Metal-binding</keyword>
<dbReference type="Pfam" id="PF00753">
    <property type="entry name" value="Lactamase_B"/>
    <property type="match status" value="1"/>
</dbReference>
<dbReference type="EMBL" id="VRMG01000009">
    <property type="protein sequence ID" value="TXN29463.1"/>
    <property type="molecule type" value="Genomic_DNA"/>
</dbReference>
<dbReference type="PANTHER" id="PTHR42978">
    <property type="entry name" value="QUORUM-QUENCHING LACTONASE YTNP-RELATED-RELATED"/>
    <property type="match status" value="1"/>
</dbReference>
<evidence type="ECO:0000256" key="3">
    <source>
        <dbReference type="ARBA" id="ARBA00022801"/>
    </source>
</evidence>
<keyword evidence="7" id="KW-1185">Reference proteome</keyword>
<comment type="caution">
    <text evidence="6">The sequence shown here is derived from an EMBL/GenBank/DDBJ whole genome shotgun (WGS) entry which is preliminary data.</text>
</comment>
<dbReference type="SMART" id="SM00849">
    <property type="entry name" value="Lactamase_B"/>
    <property type="match status" value="1"/>
</dbReference>
<gene>
    <name evidence="6" type="ORF">FVP33_14965</name>
</gene>
<evidence type="ECO:0000259" key="5">
    <source>
        <dbReference type="SMART" id="SM00849"/>
    </source>
</evidence>
<evidence type="ECO:0000256" key="4">
    <source>
        <dbReference type="ARBA" id="ARBA00022833"/>
    </source>
</evidence>
<reference evidence="6 7" key="1">
    <citation type="submission" date="2019-08" db="EMBL/GenBank/DDBJ databases">
        <title>Bacterial whole genome sequence for Glaciihabitans sp. CHu50b-6-2.</title>
        <authorList>
            <person name="Jin L."/>
        </authorList>
    </citation>
    <scope>NUCLEOTIDE SEQUENCE [LARGE SCALE GENOMIC DNA]</scope>
    <source>
        <strain evidence="6 7">CHu50b-6-2</strain>
    </source>
</reference>
<evidence type="ECO:0000256" key="2">
    <source>
        <dbReference type="ARBA" id="ARBA00022723"/>
    </source>
</evidence>
<dbReference type="Gene3D" id="3.60.15.10">
    <property type="entry name" value="Ribonuclease Z/Hydroxyacylglutathione hydrolase-like"/>
    <property type="match status" value="1"/>
</dbReference>
<dbReference type="PANTHER" id="PTHR42978:SF6">
    <property type="entry name" value="QUORUM-QUENCHING LACTONASE YTNP-RELATED"/>
    <property type="match status" value="1"/>
</dbReference>
<dbReference type="InterPro" id="IPR001279">
    <property type="entry name" value="Metallo-B-lactamas"/>
</dbReference>
<dbReference type="CDD" id="cd07720">
    <property type="entry name" value="OPHC2-like_MBL-fold"/>
    <property type="match status" value="1"/>
</dbReference>
<dbReference type="GO" id="GO:0046872">
    <property type="term" value="F:metal ion binding"/>
    <property type="evidence" value="ECO:0007669"/>
    <property type="project" value="UniProtKB-KW"/>
</dbReference>